<accession>A0A9X3ITH2</accession>
<dbReference type="CDD" id="cd00165">
    <property type="entry name" value="S4"/>
    <property type="match status" value="1"/>
</dbReference>
<dbReference type="PROSITE" id="PS50889">
    <property type="entry name" value="S4"/>
    <property type="match status" value="1"/>
</dbReference>
<reference evidence="2" key="1">
    <citation type="submission" date="2022-11" db="EMBL/GenBank/DDBJ databases">
        <title>Parathalassolutuus dongxingensis gen. nov., sp. nov., a novel member of family Oceanospirillaceae isolated from a coastal shrimp pond in Guangxi, China.</title>
        <authorList>
            <person name="Chen H."/>
        </authorList>
    </citation>
    <scope>NUCLEOTIDE SEQUENCE</scope>
    <source>
        <strain evidence="2">G-43</strain>
    </source>
</reference>
<protein>
    <submittedName>
        <fullName evidence="2">RNA-binding S4 domain-containing protein</fullName>
    </submittedName>
</protein>
<dbReference type="Gene3D" id="3.10.290.10">
    <property type="entry name" value="RNA-binding S4 domain"/>
    <property type="match status" value="1"/>
</dbReference>
<name>A0A9X3ITH2_9GAMM</name>
<evidence type="ECO:0000313" key="2">
    <source>
        <dbReference type="EMBL" id="MCY0965889.1"/>
    </source>
</evidence>
<comment type="caution">
    <text evidence="2">The sequence shown here is derived from an EMBL/GenBank/DDBJ whole genome shotgun (WGS) entry which is preliminary data.</text>
</comment>
<dbReference type="EMBL" id="JAPNOA010000029">
    <property type="protein sequence ID" value="MCY0965889.1"/>
    <property type="molecule type" value="Genomic_DNA"/>
</dbReference>
<keyword evidence="3" id="KW-1185">Reference proteome</keyword>
<dbReference type="RefSeq" id="WP_283174100.1">
    <property type="nucleotide sequence ID" value="NZ_JAPNOA010000029.1"/>
</dbReference>
<gene>
    <name evidence="2" type="ORF">OUO13_11875</name>
</gene>
<organism evidence="2 3">
    <name type="scientific">Parathalassolituus penaei</name>
    <dbReference type="NCBI Taxonomy" id="2997323"/>
    <lineage>
        <taxon>Bacteria</taxon>
        <taxon>Pseudomonadati</taxon>
        <taxon>Pseudomonadota</taxon>
        <taxon>Gammaproteobacteria</taxon>
        <taxon>Oceanospirillales</taxon>
        <taxon>Oceanospirillaceae</taxon>
        <taxon>Parathalassolituus</taxon>
    </lineage>
</organism>
<dbReference type="AlphaFoldDB" id="A0A9X3ITH2"/>
<evidence type="ECO:0000256" key="1">
    <source>
        <dbReference type="PROSITE-ProRule" id="PRU00182"/>
    </source>
</evidence>
<dbReference type="SUPFAM" id="SSF55174">
    <property type="entry name" value="Alpha-L RNA-binding motif"/>
    <property type="match status" value="1"/>
</dbReference>
<proteinExistence type="predicted"/>
<evidence type="ECO:0000313" key="3">
    <source>
        <dbReference type="Proteomes" id="UP001150830"/>
    </source>
</evidence>
<dbReference type="Pfam" id="PF13275">
    <property type="entry name" value="S4_2"/>
    <property type="match status" value="1"/>
</dbReference>
<keyword evidence="1" id="KW-0694">RNA-binding</keyword>
<dbReference type="Proteomes" id="UP001150830">
    <property type="component" value="Unassembled WGS sequence"/>
</dbReference>
<dbReference type="GO" id="GO:0003723">
    <property type="term" value="F:RNA binding"/>
    <property type="evidence" value="ECO:0007669"/>
    <property type="project" value="UniProtKB-KW"/>
</dbReference>
<dbReference type="InterPro" id="IPR036986">
    <property type="entry name" value="S4_RNA-bd_sf"/>
</dbReference>
<sequence>MKEIIINHEPVELYKILKFEAIASSGGEAKIMIEQEQVLVNGEIETRKRKKIMSGDVIETQGVAYRIVLGAE</sequence>